<dbReference type="InterPro" id="IPR023606">
    <property type="entry name" value="CoA-Trfase_III_dom_1_sf"/>
</dbReference>
<protein>
    <recommendedName>
        <fullName evidence="5">CoA-transferase family III domain-containing protein</fullName>
    </recommendedName>
</protein>
<evidence type="ECO:0008006" key="5">
    <source>
        <dbReference type="Google" id="ProtNLM"/>
    </source>
</evidence>
<organism evidence="3 4">
    <name type="scientific">Diversispora epigaea</name>
    <dbReference type="NCBI Taxonomy" id="1348612"/>
    <lineage>
        <taxon>Eukaryota</taxon>
        <taxon>Fungi</taxon>
        <taxon>Fungi incertae sedis</taxon>
        <taxon>Mucoromycota</taxon>
        <taxon>Glomeromycotina</taxon>
        <taxon>Glomeromycetes</taxon>
        <taxon>Diversisporales</taxon>
        <taxon>Diversisporaceae</taxon>
        <taxon>Diversispora</taxon>
    </lineage>
</organism>
<dbReference type="InterPro" id="IPR044855">
    <property type="entry name" value="CoA-Trfase_III_dom3_sf"/>
</dbReference>
<dbReference type="InterPro" id="IPR003673">
    <property type="entry name" value="CoA-Trfase_fam_III"/>
</dbReference>
<accession>A0A397J5D8</accession>
<evidence type="ECO:0000256" key="2">
    <source>
        <dbReference type="ARBA" id="ARBA00022679"/>
    </source>
</evidence>
<dbReference type="STRING" id="1348612.A0A397J5D8"/>
<evidence type="ECO:0000313" key="4">
    <source>
        <dbReference type="Proteomes" id="UP000266861"/>
    </source>
</evidence>
<sequence>MILPKRINTNFFMTKKYNNNFKYLLGCISNNNNNKSINSINNSNGISSISRNNDILKPEKNGKVEEGEGPLSGYRILDLTRILAGPYCTMLLGDLGAEVIKVENPITGDDTRSWGPPWAKNCDPNDKSLPESTYFLCVNRNKKSITVNFKSSDGIKIIKELVKRCDVLVENYLPGKLDKLGLGYDELSEINPQLIYTSITGYGQTGPYSNRAGYDVMVEAEAGLMYITGEEDGNPVKVGVAITDLTTGLYAHGAVMAALLSRAKTNLGQWIDCSLIESQIASLANIASNYLIANREADRMGTSHPSIVPYQVFPTKDNFIMIGAGNDRQFKILCQTINQENLLQDLRFKTNASRVQHRKELISLLKSKFQEEDTNHWLEMFSDKGIPFAPINNIQKTFEHPQVIARGMIQEIEHPKTGKIKLTGIPVKYSKEKLKIRLPPPTFGQHTYEILSNLLNYTDQQINDLKANQVI</sequence>
<keyword evidence="2" id="KW-0808">Transferase</keyword>
<dbReference type="Pfam" id="PF02515">
    <property type="entry name" value="CoA_transf_3"/>
    <property type="match status" value="1"/>
</dbReference>
<gene>
    <name evidence="3" type="ORF">Glove_137g160</name>
</gene>
<dbReference type="PANTHER" id="PTHR48207">
    <property type="entry name" value="SUCCINATE--HYDROXYMETHYLGLUTARATE COA-TRANSFERASE"/>
    <property type="match status" value="1"/>
</dbReference>
<comment type="similarity">
    <text evidence="1">Belongs to the CoA-transferase III family.</text>
</comment>
<dbReference type="AlphaFoldDB" id="A0A397J5D8"/>
<comment type="caution">
    <text evidence="3">The sequence shown here is derived from an EMBL/GenBank/DDBJ whole genome shotgun (WGS) entry which is preliminary data.</text>
</comment>
<dbReference type="InterPro" id="IPR050483">
    <property type="entry name" value="CoA-transferase_III_domain"/>
</dbReference>
<dbReference type="GO" id="GO:0047369">
    <property type="term" value="F:succinate-hydroxymethylglutarate CoA-transferase activity"/>
    <property type="evidence" value="ECO:0007669"/>
    <property type="project" value="TreeGrafter"/>
</dbReference>
<dbReference type="PANTHER" id="PTHR48207:SF3">
    <property type="entry name" value="SUCCINATE--HYDROXYMETHYLGLUTARATE COA-TRANSFERASE"/>
    <property type="match status" value="1"/>
</dbReference>
<dbReference type="SUPFAM" id="SSF89796">
    <property type="entry name" value="CoA-transferase family III (CaiB/BaiF)"/>
    <property type="match status" value="1"/>
</dbReference>
<dbReference type="OrthoDB" id="5863171at2759"/>
<dbReference type="Gene3D" id="3.30.1540.10">
    <property type="entry name" value="formyl-coa transferase, domain 3"/>
    <property type="match status" value="1"/>
</dbReference>
<evidence type="ECO:0000313" key="3">
    <source>
        <dbReference type="EMBL" id="RHZ80283.1"/>
    </source>
</evidence>
<dbReference type="Gene3D" id="3.40.50.10540">
    <property type="entry name" value="Crotonobetainyl-coa:carnitine coa-transferase, domain 1"/>
    <property type="match status" value="1"/>
</dbReference>
<proteinExistence type="inferred from homology"/>
<dbReference type="EMBL" id="PQFF01000128">
    <property type="protein sequence ID" value="RHZ80283.1"/>
    <property type="molecule type" value="Genomic_DNA"/>
</dbReference>
<keyword evidence="4" id="KW-1185">Reference proteome</keyword>
<dbReference type="GO" id="GO:0005739">
    <property type="term" value="C:mitochondrion"/>
    <property type="evidence" value="ECO:0007669"/>
    <property type="project" value="TreeGrafter"/>
</dbReference>
<evidence type="ECO:0000256" key="1">
    <source>
        <dbReference type="ARBA" id="ARBA00008383"/>
    </source>
</evidence>
<name>A0A397J5D8_9GLOM</name>
<dbReference type="Proteomes" id="UP000266861">
    <property type="component" value="Unassembled WGS sequence"/>
</dbReference>
<reference evidence="3 4" key="1">
    <citation type="submission" date="2018-08" db="EMBL/GenBank/DDBJ databases">
        <title>Genome and evolution of the arbuscular mycorrhizal fungus Diversispora epigaea (formerly Glomus versiforme) and its bacterial endosymbionts.</title>
        <authorList>
            <person name="Sun X."/>
            <person name="Fei Z."/>
            <person name="Harrison M."/>
        </authorList>
    </citation>
    <scope>NUCLEOTIDE SEQUENCE [LARGE SCALE GENOMIC DNA]</scope>
    <source>
        <strain evidence="3 4">IT104</strain>
    </source>
</reference>